<proteinExistence type="predicted"/>
<name>A0ACC2GEC0_DALPE</name>
<dbReference type="Proteomes" id="UP001157502">
    <property type="component" value="Chromosome 14"/>
</dbReference>
<evidence type="ECO:0000313" key="1">
    <source>
        <dbReference type="EMBL" id="KAJ8001851.1"/>
    </source>
</evidence>
<protein>
    <submittedName>
        <fullName evidence="1">Uncharacterized protein</fullName>
    </submittedName>
</protein>
<evidence type="ECO:0000313" key="2">
    <source>
        <dbReference type="Proteomes" id="UP001157502"/>
    </source>
</evidence>
<comment type="caution">
    <text evidence="1">The sequence shown here is derived from an EMBL/GenBank/DDBJ whole genome shotgun (WGS) entry which is preliminary data.</text>
</comment>
<gene>
    <name evidence="1" type="ORF">DPEC_G00173700</name>
</gene>
<keyword evidence="2" id="KW-1185">Reference proteome</keyword>
<organism evidence="1 2">
    <name type="scientific">Dallia pectoralis</name>
    <name type="common">Alaska blackfish</name>
    <dbReference type="NCBI Taxonomy" id="75939"/>
    <lineage>
        <taxon>Eukaryota</taxon>
        <taxon>Metazoa</taxon>
        <taxon>Chordata</taxon>
        <taxon>Craniata</taxon>
        <taxon>Vertebrata</taxon>
        <taxon>Euteleostomi</taxon>
        <taxon>Actinopterygii</taxon>
        <taxon>Neopterygii</taxon>
        <taxon>Teleostei</taxon>
        <taxon>Protacanthopterygii</taxon>
        <taxon>Esociformes</taxon>
        <taxon>Umbridae</taxon>
        <taxon>Dallia</taxon>
    </lineage>
</organism>
<sequence length="282" mass="31162">MENTRVRNRAIMLKRKTRIRPVNDARTYILSLRDKPEFMERFIDSNKETKTSLIEHSSHDDSNNDAVVTQEAKHRTSVLETKTSLIEHSSHDDSNNDAVVTQAPKQQASVLERKTSLTEHSSHDDSNNDAVVTQAPKQQASVLERKTSLTEHSSHDDSNNDAVVTQKKDACSRGLHPIDGSVSLSVTSALDVPTRWHGETEREESCTRTPPTLTAVQHHRVPGPTPQIKSSPSSGFIGLFASSCFCDGLPVNAVVVVEGRDGLAGGWGRREKKREEEVAVVE</sequence>
<reference evidence="1" key="1">
    <citation type="submission" date="2021-05" db="EMBL/GenBank/DDBJ databases">
        <authorList>
            <person name="Pan Q."/>
            <person name="Jouanno E."/>
            <person name="Zahm M."/>
            <person name="Klopp C."/>
            <person name="Cabau C."/>
            <person name="Louis A."/>
            <person name="Berthelot C."/>
            <person name="Parey E."/>
            <person name="Roest Crollius H."/>
            <person name="Montfort J."/>
            <person name="Robinson-Rechavi M."/>
            <person name="Bouchez O."/>
            <person name="Lampietro C."/>
            <person name="Lopez Roques C."/>
            <person name="Donnadieu C."/>
            <person name="Postlethwait J."/>
            <person name="Bobe J."/>
            <person name="Dillon D."/>
            <person name="Chandos A."/>
            <person name="von Hippel F."/>
            <person name="Guiguen Y."/>
        </authorList>
    </citation>
    <scope>NUCLEOTIDE SEQUENCE</scope>
    <source>
        <strain evidence="1">YG-Jan2019</strain>
    </source>
</reference>
<accession>A0ACC2GEC0</accession>
<dbReference type="EMBL" id="CM055741">
    <property type="protein sequence ID" value="KAJ8001851.1"/>
    <property type="molecule type" value="Genomic_DNA"/>
</dbReference>